<reference evidence="8 9" key="1">
    <citation type="submission" date="2020-04" db="EMBL/GenBank/DDBJ databases">
        <authorList>
            <person name="Laetsch R D."/>
            <person name="Stevens L."/>
            <person name="Kumar S."/>
            <person name="Blaxter L. M."/>
        </authorList>
    </citation>
    <scope>NUCLEOTIDE SEQUENCE [LARGE SCALE GENOMIC DNA]</scope>
</reference>
<dbReference type="PANTHER" id="PTHR46641:SF23">
    <property type="entry name" value="G-PROTEIN COUPLED RECEPTORS FAMILY 1 PROFILE DOMAIN-CONTAINING PROTEIN"/>
    <property type="match status" value="1"/>
</dbReference>
<dbReference type="InterPro" id="IPR017452">
    <property type="entry name" value="GPCR_Rhodpsn_7TM"/>
</dbReference>
<keyword evidence="2 5" id="KW-0812">Transmembrane</keyword>
<dbReference type="SUPFAM" id="SSF81321">
    <property type="entry name" value="Family A G protein-coupled receptor-like"/>
    <property type="match status" value="1"/>
</dbReference>
<keyword evidence="5" id="KW-0675">Receptor</keyword>
<dbReference type="InterPro" id="IPR000276">
    <property type="entry name" value="GPCR_Rhodpsn"/>
</dbReference>
<feature type="transmembrane region" description="Helical" evidence="6">
    <location>
        <begin position="79"/>
        <end position="101"/>
    </location>
</feature>
<organism evidence="8 9">
    <name type="scientific">Caenorhabditis bovis</name>
    <dbReference type="NCBI Taxonomy" id="2654633"/>
    <lineage>
        <taxon>Eukaryota</taxon>
        <taxon>Metazoa</taxon>
        <taxon>Ecdysozoa</taxon>
        <taxon>Nematoda</taxon>
        <taxon>Chromadorea</taxon>
        <taxon>Rhabditida</taxon>
        <taxon>Rhabditina</taxon>
        <taxon>Rhabditomorpha</taxon>
        <taxon>Rhabditoidea</taxon>
        <taxon>Rhabditidae</taxon>
        <taxon>Peloderinae</taxon>
        <taxon>Caenorhabditis</taxon>
    </lineage>
</organism>
<gene>
    <name evidence="8" type="ORF">CBOVIS_LOCUS7712</name>
</gene>
<keyword evidence="9" id="KW-1185">Reference proteome</keyword>
<dbReference type="Gene3D" id="1.20.1070.10">
    <property type="entry name" value="Rhodopsin 7-helix transmembrane proteins"/>
    <property type="match status" value="1"/>
</dbReference>
<keyword evidence="4 6" id="KW-0472">Membrane</keyword>
<dbReference type="AlphaFoldDB" id="A0A8S1ENW3"/>
<protein>
    <recommendedName>
        <fullName evidence="7">G-protein coupled receptors family 1 profile domain-containing protein</fullName>
    </recommendedName>
</protein>
<dbReference type="Pfam" id="PF00001">
    <property type="entry name" value="7tm_1"/>
    <property type="match status" value="1"/>
</dbReference>
<dbReference type="PROSITE" id="PS00237">
    <property type="entry name" value="G_PROTEIN_RECEP_F1_1"/>
    <property type="match status" value="1"/>
</dbReference>
<name>A0A8S1ENW3_9PELO</name>
<feature type="transmembrane region" description="Helical" evidence="6">
    <location>
        <begin position="121"/>
        <end position="145"/>
    </location>
</feature>
<proteinExistence type="inferred from homology"/>
<keyword evidence="5" id="KW-0297">G-protein coupled receptor</keyword>
<dbReference type="CDD" id="cd14978">
    <property type="entry name" value="7tmA_FMRFamide_R-like"/>
    <property type="match status" value="1"/>
</dbReference>
<feature type="transmembrane region" description="Helical" evidence="6">
    <location>
        <begin position="166"/>
        <end position="186"/>
    </location>
</feature>
<dbReference type="GO" id="GO:0004930">
    <property type="term" value="F:G protein-coupled receptor activity"/>
    <property type="evidence" value="ECO:0007669"/>
    <property type="project" value="UniProtKB-KW"/>
</dbReference>
<sequence>MDSFVAIEGASQSEQIIPAHDFCNFSTITHHEHDEESISIVWWSNVVILPIIAFIGLACNLLNIAVLTSNKASRRIPSWNLLLALAICDCFFLLFATLDVTPLSIPSLAFSTEFNHVYSQLVLYIRTFASTFYKSSVLIVFAFNVERYTCVVHPLNSHRLCTNRNSRHAIVAAISIAFICSIQWPLAYDIKYCYEHNSQEYYYVILMSTSKFLQIYYRFMDYVSLFAFNVLPIAGLLYMNSRIIFTLRRVVDEDSRRDEEVKLSGVLVQNESHSNKTIHANAILFAVAFMLLICVGPQAPARILFDLYGQYHPKAILYTCITQQLVFLNASLNFALYCVVSKRYRTLMRQTLKKILHKLEGVDRPFQISLKQTKSSSAHVTSLEDHHAPLTLNI</sequence>
<dbReference type="PRINTS" id="PR00237">
    <property type="entry name" value="GPCRRHODOPSN"/>
</dbReference>
<dbReference type="OrthoDB" id="10011262at2759"/>
<feature type="transmembrane region" description="Helical" evidence="6">
    <location>
        <begin position="40"/>
        <end position="67"/>
    </location>
</feature>
<feature type="transmembrane region" description="Helical" evidence="6">
    <location>
        <begin position="282"/>
        <end position="303"/>
    </location>
</feature>
<feature type="domain" description="G-protein coupled receptors family 1 profile" evidence="7">
    <location>
        <begin position="59"/>
        <end position="337"/>
    </location>
</feature>
<comment type="caution">
    <text evidence="8">The sequence shown here is derived from an EMBL/GenBank/DDBJ whole genome shotgun (WGS) entry which is preliminary data.</text>
</comment>
<evidence type="ECO:0000256" key="5">
    <source>
        <dbReference type="RuleBase" id="RU000688"/>
    </source>
</evidence>
<evidence type="ECO:0000313" key="9">
    <source>
        <dbReference type="Proteomes" id="UP000494206"/>
    </source>
</evidence>
<keyword evidence="3 6" id="KW-1133">Transmembrane helix</keyword>
<comment type="similarity">
    <text evidence="5">Belongs to the G-protein coupled receptor 1 family.</text>
</comment>
<dbReference type="PANTHER" id="PTHR46641">
    <property type="entry name" value="FMRFAMIDE RECEPTOR-RELATED"/>
    <property type="match status" value="1"/>
</dbReference>
<dbReference type="PROSITE" id="PS50262">
    <property type="entry name" value="G_PROTEIN_RECEP_F1_2"/>
    <property type="match status" value="1"/>
</dbReference>
<feature type="transmembrane region" description="Helical" evidence="6">
    <location>
        <begin position="215"/>
        <end position="239"/>
    </location>
</feature>
<evidence type="ECO:0000256" key="4">
    <source>
        <dbReference type="ARBA" id="ARBA00023136"/>
    </source>
</evidence>
<dbReference type="Proteomes" id="UP000494206">
    <property type="component" value="Unassembled WGS sequence"/>
</dbReference>
<evidence type="ECO:0000256" key="6">
    <source>
        <dbReference type="SAM" id="Phobius"/>
    </source>
</evidence>
<dbReference type="GO" id="GO:0016020">
    <property type="term" value="C:membrane"/>
    <property type="evidence" value="ECO:0007669"/>
    <property type="project" value="UniProtKB-SubCell"/>
</dbReference>
<comment type="subcellular location">
    <subcellularLocation>
        <location evidence="1">Membrane</location>
    </subcellularLocation>
</comment>
<keyword evidence="5" id="KW-0807">Transducer</keyword>
<evidence type="ECO:0000256" key="1">
    <source>
        <dbReference type="ARBA" id="ARBA00004370"/>
    </source>
</evidence>
<evidence type="ECO:0000256" key="3">
    <source>
        <dbReference type="ARBA" id="ARBA00022989"/>
    </source>
</evidence>
<feature type="transmembrane region" description="Helical" evidence="6">
    <location>
        <begin position="315"/>
        <end position="340"/>
    </location>
</feature>
<evidence type="ECO:0000256" key="2">
    <source>
        <dbReference type="ARBA" id="ARBA00022692"/>
    </source>
</evidence>
<evidence type="ECO:0000313" key="8">
    <source>
        <dbReference type="EMBL" id="CAB3405526.1"/>
    </source>
</evidence>
<evidence type="ECO:0000259" key="7">
    <source>
        <dbReference type="PROSITE" id="PS50262"/>
    </source>
</evidence>
<dbReference type="InterPro" id="IPR052954">
    <property type="entry name" value="GPCR-Ligand_Int"/>
</dbReference>
<accession>A0A8S1ENW3</accession>
<dbReference type="EMBL" id="CADEPM010000004">
    <property type="protein sequence ID" value="CAB3405526.1"/>
    <property type="molecule type" value="Genomic_DNA"/>
</dbReference>